<accession>A0A7C3LUY3</accession>
<dbReference type="GO" id="GO:0046872">
    <property type="term" value="F:metal ion binding"/>
    <property type="evidence" value="ECO:0007669"/>
    <property type="project" value="InterPro"/>
</dbReference>
<dbReference type="GO" id="GO:0006096">
    <property type="term" value="P:glycolytic process"/>
    <property type="evidence" value="ECO:0007669"/>
    <property type="project" value="UniProtKB-KW"/>
</dbReference>
<dbReference type="InterPro" id="IPR004456">
    <property type="entry name" value="Pglycerate_mutase_ApgM"/>
</dbReference>
<comment type="similarity">
    <text evidence="4">Belongs to the BPG-independent phosphoglycerate mutase family. A-PGAM subfamily.</text>
</comment>
<dbReference type="InterPro" id="IPR006124">
    <property type="entry name" value="Metalloenzyme"/>
</dbReference>
<feature type="region of interest" description="Disordered" evidence="6">
    <location>
        <begin position="359"/>
        <end position="380"/>
    </location>
</feature>
<organism evidence="8">
    <name type="scientific">Leptospirillum ferriphilum</name>
    <dbReference type="NCBI Taxonomy" id="178606"/>
    <lineage>
        <taxon>Bacteria</taxon>
        <taxon>Pseudomonadati</taxon>
        <taxon>Nitrospirota</taxon>
        <taxon>Nitrospiria</taxon>
        <taxon>Nitrospirales</taxon>
        <taxon>Nitrospiraceae</taxon>
        <taxon>Leptospirillum</taxon>
    </lineage>
</organism>
<dbReference type="GO" id="GO:0004619">
    <property type="term" value="F:phosphoglycerate mutase activity"/>
    <property type="evidence" value="ECO:0007669"/>
    <property type="project" value="UniProtKB-EC"/>
</dbReference>
<dbReference type="EMBL" id="DTMM01000216">
    <property type="protein sequence ID" value="HFT94267.1"/>
    <property type="molecule type" value="Genomic_DNA"/>
</dbReference>
<evidence type="ECO:0000256" key="6">
    <source>
        <dbReference type="SAM" id="MobiDB-lite"/>
    </source>
</evidence>
<dbReference type="PANTHER" id="PTHR31209">
    <property type="entry name" value="COFACTOR-INDEPENDENT PHOSPHOGLYCERATE MUTASE"/>
    <property type="match status" value="1"/>
</dbReference>
<dbReference type="Pfam" id="PF01676">
    <property type="entry name" value="Metalloenzyme"/>
    <property type="match status" value="1"/>
</dbReference>
<evidence type="ECO:0000256" key="3">
    <source>
        <dbReference type="ARBA" id="ARBA00004921"/>
    </source>
</evidence>
<dbReference type="InterPro" id="IPR017850">
    <property type="entry name" value="Alkaline_phosphatase_core_sf"/>
</dbReference>
<dbReference type="PANTHER" id="PTHR31209:SF0">
    <property type="entry name" value="METALLOENZYME DOMAIN-CONTAINING PROTEIN"/>
    <property type="match status" value="1"/>
</dbReference>
<evidence type="ECO:0000313" key="8">
    <source>
        <dbReference type="EMBL" id="HFT94267.1"/>
    </source>
</evidence>
<sequence length="380" mass="42250">MKAQLIFILDGLGEPQSPSTMERSATPFLDRLAHRGEMGQIDLGWSQEDPTSEKGILRLCGNRELAEVYSRALLLYAARIEEGPLPEEERWVWLLNPASVRHNRLESYVEDGPVDNFWRNFLENAATLPHQFEYLPVSGANGHILRLLATHPVDGHSPGLAAAPQSGARVPSVGLVASLLEEASSFILKGGTFNCVWPWGMGKWDSQRMLLPEKTTKKWMIAGAPLSRALGKVMGWMTPLIPEATGDVDTSIEAKGKALTDALDREETTHVVCHLEGFDLSSHRKNIREKIGFLEKFDRVMGPVILDCLERKRVEGVWLTCDHLSSPRTGNHEKGPVPFLHLFPGGLIPSDIRDREKWTEKRSASGPLHSTSSWKTALGF</sequence>
<feature type="domain" description="Metalloenzyme" evidence="7">
    <location>
        <begin position="5"/>
        <end position="342"/>
    </location>
</feature>
<evidence type="ECO:0000259" key="7">
    <source>
        <dbReference type="Pfam" id="PF01676"/>
    </source>
</evidence>
<reference evidence="8" key="1">
    <citation type="journal article" date="2020" name="mSystems">
        <title>Genome- and Community-Level Interaction Insights into Carbon Utilization and Element Cycling Functions of Hydrothermarchaeota in Hydrothermal Sediment.</title>
        <authorList>
            <person name="Zhou Z."/>
            <person name="Liu Y."/>
            <person name="Xu W."/>
            <person name="Pan J."/>
            <person name="Luo Z.H."/>
            <person name="Li M."/>
        </authorList>
    </citation>
    <scope>NUCLEOTIDE SEQUENCE [LARGE SCALE GENOMIC DNA]</scope>
    <source>
        <strain evidence="8">SpSt-902</strain>
    </source>
</reference>
<protein>
    <recommendedName>
        <fullName evidence="7">Metalloenzyme domain-containing protein</fullName>
    </recommendedName>
</protein>
<name>A0A7C3LUY3_9BACT</name>
<dbReference type="AlphaFoldDB" id="A0A7C3LUY3"/>
<evidence type="ECO:0000256" key="5">
    <source>
        <dbReference type="ARBA" id="ARBA00023152"/>
    </source>
</evidence>
<dbReference type="SUPFAM" id="SSF53649">
    <property type="entry name" value="Alkaline phosphatase-like"/>
    <property type="match status" value="1"/>
</dbReference>
<feature type="compositionally biased region" description="Polar residues" evidence="6">
    <location>
        <begin position="368"/>
        <end position="380"/>
    </location>
</feature>
<gene>
    <name evidence="8" type="ORF">ENX03_10150</name>
</gene>
<comment type="caution">
    <text evidence="8">The sequence shown here is derived from an EMBL/GenBank/DDBJ whole genome shotgun (WGS) entry which is preliminary data.</text>
</comment>
<proteinExistence type="inferred from homology"/>
<comment type="catalytic activity">
    <reaction evidence="1">
        <text>(2R)-2-phosphoglycerate = (2R)-3-phosphoglycerate</text>
        <dbReference type="Rhea" id="RHEA:15901"/>
        <dbReference type="ChEBI" id="CHEBI:58272"/>
        <dbReference type="ChEBI" id="CHEBI:58289"/>
        <dbReference type="EC" id="5.4.2.12"/>
    </reaction>
</comment>
<evidence type="ECO:0000256" key="2">
    <source>
        <dbReference type="ARBA" id="ARBA00002315"/>
    </source>
</evidence>
<evidence type="ECO:0000256" key="4">
    <source>
        <dbReference type="ARBA" id="ARBA00005524"/>
    </source>
</evidence>
<keyword evidence="5" id="KW-0324">Glycolysis</keyword>
<comment type="pathway">
    <text evidence="3">Carbohydrate degradation.</text>
</comment>
<evidence type="ECO:0000256" key="1">
    <source>
        <dbReference type="ARBA" id="ARBA00000370"/>
    </source>
</evidence>
<comment type="function">
    <text evidence="2">Catalyzes the interconversion of 2-phosphoglycerate and 3-phosphoglycerate.</text>
</comment>
<dbReference type="Gene3D" id="3.40.720.10">
    <property type="entry name" value="Alkaline Phosphatase, subunit A"/>
    <property type="match status" value="2"/>
</dbReference>